<dbReference type="STRING" id="74873.A0A084VV17"/>
<dbReference type="SUPFAM" id="SSF52540">
    <property type="entry name" value="P-loop containing nucleoside triphosphate hydrolases"/>
    <property type="match status" value="2"/>
</dbReference>
<keyword evidence="3" id="KW-0378">Hydrolase</keyword>
<reference evidence="8 10" key="1">
    <citation type="journal article" date="2014" name="BMC Genomics">
        <title>Genome sequence of Anopheles sinensis provides insight into genetics basis of mosquito competence for malaria parasites.</title>
        <authorList>
            <person name="Zhou D."/>
            <person name="Zhang D."/>
            <person name="Ding G."/>
            <person name="Shi L."/>
            <person name="Hou Q."/>
            <person name="Ye Y."/>
            <person name="Xu Y."/>
            <person name="Zhou H."/>
            <person name="Xiong C."/>
            <person name="Li S."/>
            <person name="Yu J."/>
            <person name="Hong S."/>
            <person name="Yu X."/>
            <person name="Zou P."/>
            <person name="Chen C."/>
            <person name="Chang X."/>
            <person name="Wang W."/>
            <person name="Lv Y."/>
            <person name="Sun Y."/>
            <person name="Ma L."/>
            <person name="Shen B."/>
            <person name="Zhu C."/>
        </authorList>
    </citation>
    <scope>NUCLEOTIDE SEQUENCE [LARGE SCALE GENOMIC DNA]</scope>
</reference>
<dbReference type="EMBL" id="KE525157">
    <property type="protein sequence ID" value="KFB41811.1"/>
    <property type="molecule type" value="Genomic_DNA"/>
</dbReference>
<dbReference type="PROSITE" id="PS51192">
    <property type="entry name" value="HELICASE_ATP_BIND_1"/>
    <property type="match status" value="1"/>
</dbReference>
<dbReference type="InterPro" id="IPR014001">
    <property type="entry name" value="Helicase_ATP-bd"/>
</dbReference>
<protein>
    <recommendedName>
        <fullName evidence="1">RNA helicase</fullName>
        <ecNumber evidence="1">3.6.4.13</ecNumber>
    </recommendedName>
</protein>
<keyword evidence="2" id="KW-0547">Nucleotide-binding</keyword>
<keyword evidence="10" id="KW-1185">Reference proteome</keyword>
<dbReference type="GO" id="GO:0003724">
    <property type="term" value="F:RNA helicase activity"/>
    <property type="evidence" value="ECO:0007669"/>
    <property type="project" value="UniProtKB-EC"/>
</dbReference>
<dbReference type="VEuPathDB" id="VectorBase:ASIC009578"/>
<accession>A0A084VV17</accession>
<feature type="domain" description="Helicase ATP-binding" evidence="6">
    <location>
        <begin position="128"/>
        <end position="306"/>
    </location>
</feature>
<dbReference type="GO" id="GO:0003676">
    <property type="term" value="F:nucleic acid binding"/>
    <property type="evidence" value="ECO:0007669"/>
    <property type="project" value="InterPro"/>
</dbReference>
<dbReference type="PANTHER" id="PTHR47958">
    <property type="entry name" value="ATP-DEPENDENT RNA HELICASE DBP3"/>
    <property type="match status" value="1"/>
</dbReference>
<evidence type="ECO:0000256" key="2">
    <source>
        <dbReference type="ARBA" id="ARBA00022741"/>
    </source>
</evidence>
<gene>
    <name evidence="8" type="ORF">ZHAS_00009578</name>
</gene>
<dbReference type="Gene3D" id="3.40.50.300">
    <property type="entry name" value="P-loop containing nucleotide triphosphate hydrolases"/>
    <property type="match status" value="2"/>
</dbReference>
<proteinExistence type="predicted"/>
<dbReference type="Proteomes" id="UP000030765">
    <property type="component" value="Unassembled WGS sequence"/>
</dbReference>
<evidence type="ECO:0000313" key="8">
    <source>
        <dbReference type="EMBL" id="KFB41811.1"/>
    </source>
</evidence>
<evidence type="ECO:0000259" key="7">
    <source>
        <dbReference type="PROSITE" id="PS51194"/>
    </source>
</evidence>
<dbReference type="InterPro" id="IPR027417">
    <property type="entry name" value="P-loop_NTPase"/>
</dbReference>
<keyword evidence="5" id="KW-0067">ATP-binding</keyword>
<dbReference type="EC" id="3.6.4.13" evidence="1"/>
<dbReference type="EnsemblMetazoa" id="ASIC009578-RA">
    <property type="protein sequence ID" value="ASIC009578-PA"/>
    <property type="gene ID" value="ASIC009578"/>
</dbReference>
<dbReference type="Pfam" id="PF00270">
    <property type="entry name" value="DEAD"/>
    <property type="match status" value="1"/>
</dbReference>
<dbReference type="GO" id="GO:0005524">
    <property type="term" value="F:ATP binding"/>
    <property type="evidence" value="ECO:0007669"/>
    <property type="project" value="UniProtKB-KW"/>
</dbReference>
<dbReference type="InterPro" id="IPR011545">
    <property type="entry name" value="DEAD/DEAH_box_helicase_dom"/>
</dbReference>
<evidence type="ECO:0000256" key="5">
    <source>
        <dbReference type="ARBA" id="ARBA00022840"/>
    </source>
</evidence>
<organism evidence="8">
    <name type="scientific">Anopheles sinensis</name>
    <name type="common">Mosquito</name>
    <dbReference type="NCBI Taxonomy" id="74873"/>
    <lineage>
        <taxon>Eukaryota</taxon>
        <taxon>Metazoa</taxon>
        <taxon>Ecdysozoa</taxon>
        <taxon>Arthropoda</taxon>
        <taxon>Hexapoda</taxon>
        <taxon>Insecta</taxon>
        <taxon>Pterygota</taxon>
        <taxon>Neoptera</taxon>
        <taxon>Endopterygota</taxon>
        <taxon>Diptera</taxon>
        <taxon>Nematocera</taxon>
        <taxon>Culicoidea</taxon>
        <taxon>Culicidae</taxon>
        <taxon>Anophelinae</taxon>
        <taxon>Anopheles</taxon>
    </lineage>
</organism>
<dbReference type="Pfam" id="PF00271">
    <property type="entry name" value="Helicase_C"/>
    <property type="match status" value="1"/>
</dbReference>
<feature type="domain" description="Helicase C-terminal" evidence="7">
    <location>
        <begin position="317"/>
        <end position="479"/>
    </location>
</feature>
<evidence type="ECO:0000256" key="1">
    <source>
        <dbReference type="ARBA" id="ARBA00012552"/>
    </source>
</evidence>
<dbReference type="VEuPathDB" id="VectorBase:ASIS022271"/>
<dbReference type="GO" id="GO:0016787">
    <property type="term" value="F:hydrolase activity"/>
    <property type="evidence" value="ECO:0007669"/>
    <property type="project" value="UniProtKB-KW"/>
</dbReference>
<dbReference type="AlphaFoldDB" id="A0A084VV17"/>
<evidence type="ECO:0000313" key="10">
    <source>
        <dbReference type="Proteomes" id="UP000030765"/>
    </source>
</evidence>
<evidence type="ECO:0000256" key="4">
    <source>
        <dbReference type="ARBA" id="ARBA00022806"/>
    </source>
</evidence>
<evidence type="ECO:0000259" key="6">
    <source>
        <dbReference type="PROSITE" id="PS51192"/>
    </source>
</evidence>
<dbReference type="GO" id="GO:0010468">
    <property type="term" value="P:regulation of gene expression"/>
    <property type="evidence" value="ECO:0007669"/>
    <property type="project" value="UniProtKB-ARBA"/>
</dbReference>
<sequence length="516" mass="58122">MSNNEDNNSRDVRESRRGFRDARYVHAGEANQVVPTPPGAGTSSGSHLRRELPILPELTEEEAEIFGSPEGSFRKFSRLDDLMVRVSGEDVPPYLEGGFDQCSLAEALLQNLHKDGIFWPSPVQRYVMPSLLAGRDVYVVSERSAGKIASFVLPMVQLVLKQEILEMTAPQPYVILLTPTRQIAAKTYAEARKIAYGTPVKVCVVDCPDEVQQREVASGCHILVVTTVWLMHLKAIGTITFRNVKAVVLHEADQIIQLGLRTMVEFLMNDPTMPAKEHRQTIIHSLFNCVPVFDLAMDYMTKPITVFVNIVGGTSQDIVQIIHRVEQSEKRSVLEEILRRGDTRNTLVFVLDRQRAESLAAHLSDNLKIPSGVVFRGMKLVDQQKLLSDLKKGRKYVAIVTMDAIVAPFKIPIDHVINYDLPKYIDEYARCIAQTGRSDKKGRATSFYDPRTDRALAEDLMKILFQYEQNVPNFLLDSEPDISLVKAENFAGDQRENKPTVKWEDSDDDELIDVVN</sequence>
<reference evidence="9" key="2">
    <citation type="submission" date="2020-05" db="UniProtKB">
        <authorList>
            <consortium name="EnsemblMetazoa"/>
        </authorList>
    </citation>
    <scope>IDENTIFICATION</scope>
</reference>
<name>A0A084VV17_ANOSI</name>
<evidence type="ECO:0000256" key="3">
    <source>
        <dbReference type="ARBA" id="ARBA00022801"/>
    </source>
</evidence>
<dbReference type="EMBL" id="ATLV01017146">
    <property type="status" value="NOT_ANNOTATED_CDS"/>
    <property type="molecule type" value="Genomic_DNA"/>
</dbReference>
<evidence type="ECO:0000313" key="9">
    <source>
        <dbReference type="EnsemblMetazoa" id="ASIC009578-PA"/>
    </source>
</evidence>
<keyword evidence="4" id="KW-0347">Helicase</keyword>
<dbReference type="PROSITE" id="PS51194">
    <property type="entry name" value="HELICASE_CTER"/>
    <property type="match status" value="1"/>
</dbReference>
<dbReference type="SMART" id="SM00487">
    <property type="entry name" value="DEXDc"/>
    <property type="match status" value="1"/>
</dbReference>
<dbReference type="InterPro" id="IPR001650">
    <property type="entry name" value="Helicase_C-like"/>
</dbReference>
<dbReference type="OrthoDB" id="196131at2759"/>